<dbReference type="Gene3D" id="3.30.70.590">
    <property type="entry name" value="Poly(A) polymerase predicted RNA binding domain"/>
    <property type="match status" value="1"/>
</dbReference>
<dbReference type="GO" id="GO:1990817">
    <property type="term" value="F:poly(A) RNA polymerase activity"/>
    <property type="evidence" value="ECO:0007669"/>
    <property type="project" value="UniProtKB-EC"/>
</dbReference>
<evidence type="ECO:0000256" key="4">
    <source>
        <dbReference type="ARBA" id="ARBA00022664"/>
    </source>
</evidence>
<keyword evidence="10" id="KW-0175">Coiled coil</keyword>
<feature type="coiled-coil region" evidence="10">
    <location>
        <begin position="1321"/>
        <end position="1384"/>
    </location>
</feature>
<evidence type="ECO:0000256" key="7">
    <source>
        <dbReference type="ARBA" id="ARBA00022840"/>
    </source>
</evidence>
<dbReference type="GO" id="GO:0005634">
    <property type="term" value="C:nucleus"/>
    <property type="evidence" value="ECO:0007669"/>
    <property type="project" value="UniProtKB-SubCell"/>
</dbReference>
<feature type="transmembrane region" description="Helical" evidence="12">
    <location>
        <begin position="1776"/>
        <end position="1799"/>
    </location>
</feature>
<comment type="subcellular location">
    <subcellularLocation>
        <location evidence="1">Nucleus</location>
    </subcellularLocation>
</comment>
<keyword evidence="12" id="KW-1133">Transmembrane helix</keyword>
<dbReference type="InterPro" id="IPR011068">
    <property type="entry name" value="NuclTrfase_I-like_C"/>
</dbReference>
<dbReference type="EMBL" id="JBICBT010000704">
    <property type="protein sequence ID" value="KAL3104679.1"/>
    <property type="molecule type" value="Genomic_DNA"/>
</dbReference>
<dbReference type="PANTHER" id="PTHR10682">
    <property type="entry name" value="POLY A POLYMERASE"/>
    <property type="match status" value="1"/>
</dbReference>
<name>A0ABD2KQM3_9BILA</name>
<evidence type="ECO:0000259" key="13">
    <source>
        <dbReference type="Pfam" id="PF04928"/>
    </source>
</evidence>
<feature type="transmembrane region" description="Helical" evidence="12">
    <location>
        <begin position="1684"/>
        <end position="1706"/>
    </location>
</feature>
<dbReference type="SUPFAM" id="SSF81631">
    <property type="entry name" value="PAP/OAS1 substrate-binding domain"/>
    <property type="match status" value="1"/>
</dbReference>
<keyword evidence="4" id="KW-0507">mRNA processing</keyword>
<keyword evidence="5" id="KW-0808">Transferase</keyword>
<keyword evidence="12" id="KW-0472">Membrane</keyword>
<dbReference type="PANTHER" id="PTHR10682:SF10">
    <property type="entry name" value="POLYNUCLEOTIDE ADENYLYLTRANSFERASE"/>
    <property type="match status" value="1"/>
</dbReference>
<dbReference type="GO" id="GO:0005524">
    <property type="term" value="F:ATP binding"/>
    <property type="evidence" value="ECO:0007669"/>
    <property type="project" value="UniProtKB-KW"/>
</dbReference>
<keyword evidence="7" id="KW-0067">ATP-binding</keyword>
<keyword evidence="6" id="KW-0547">Nucleotide-binding</keyword>
<dbReference type="Proteomes" id="UP001620626">
    <property type="component" value="Unassembled WGS sequence"/>
</dbReference>
<dbReference type="InterPro" id="IPR043519">
    <property type="entry name" value="NT_sf"/>
</dbReference>
<evidence type="ECO:0000313" key="15">
    <source>
        <dbReference type="Proteomes" id="UP001620626"/>
    </source>
</evidence>
<dbReference type="GO" id="GO:0006397">
    <property type="term" value="P:mRNA processing"/>
    <property type="evidence" value="ECO:0007669"/>
    <property type="project" value="UniProtKB-KW"/>
</dbReference>
<sequence length="1924" mass="226186">MAKQWTEKANECLKNVDTLAEEEEENGEKDECNKLMANFVLFFKKSASNDATAKEIVPTLNVDEGIFLNCDINGQIEHVYNNLLEQIGHINGQNFMELLDNYENFREFFNGFENEKMRKTKEAMNKLVKSEYVTKIEDKFPNIFRIDIILNSSLFERLQSLLTNKSFSTTYRMEFSRLTMAFLIDRSFNSDLLLIGGGKGAHSSDRITSNWREAMAEAIAAAYTDLESEQNLCMLIKMNELAQLISKKGDEKGSEELPRDLRMDELCEDGMERAKTMDKFVGAELGEMYTAAIERAVAYRREHFIGILRIPGAKTRLKQLVGSEQRMTELASKNALGEVLREITLGRSDILWTHYQFVLLSEKGVSTGDSKLGADLCAFLFWLRTEFDQLKIGSIWPKIAQYFETKIYDQIFDQSESEMKKTEQILIRIFVETKHFVKNLEKKGGKKSKNYGNNFKKWKELIEGKEVKNDNIEEKEIEEHLRWMKERHKKEFWKLIRGRELANFEKMFKMREEMEEQMSQKLGNFFDANTLNEIMTKFGGEKQKEKQIKKKEIEEENISGQNAIFGQNGDNFEEDEDNLSVVQCPQSNVPIEQLRAIDNDNQTAKNKGILRETIDAFLAYLRRDEANLGQKEKQRHVLEMKAYGMLWYEAVLMDNLVAFATDCAGDRSAGELFWMELEKLKKQWEELMDGSESKWGRLLLLFEFGKYFVNNKILWENSERWQKRLISEKMVELEETKRTENWVKPKFDEEKAEEYFLTFLQLYGSKSDTNYMIFFAICDLIDVSLEVRRFFCDSSDSKAMQKVKIRVGQIIDEEYLIQLDEMFPEILQIDLLLPWTQTALYKRLLATKSGTDQHLRIECRFALPVLFHRLKWLIVKTPTLKGKVLTLFREKLRKVQRIAFRGLRRELVGIRQTELMREELFKSVCILQRFYEFASAISALSNEAKEMPTEEEIRNWNTGRNCMTEEGLIRAYQDAHLSLIQTHGRQLTIFFRTNVLSLKEFVREKRGAKTRIRKLVNGQQRFMDEFRMELRDRNLFSNWRLMHDYLDAFFDLDKATRVVGNLSVFISVWVRWMDHQFWTDNSLGQKPLEELQKNRLNWAEMRSFFEDLYDELVDAANFDELEQKSDLLRELQRRIWEDFVAETDRKRHPLMREKRTEKQRDGKSANEQKQQKGSTALSLGRKLSKYRIKWANLLAQWQRLVRDAQQKARGVQMMEEEGEYELWIDGIHWDTLINLLSEDGGKLRESLKNGFVRDAMAKARLKDFLNWEMVEKLMQLLAREDEEEFKKELELIRQREGWRERETAESEEEVERKSREERALADQKMHELIREEEHIKELKRKMEERQEATFVIEGMENCEENAKREEKSDKLKSEREKLTKHLNRNKLLKTIATKESANESWHKLSETERNEVLGLMFRKKANLTSRFNELLEDWTAKVKQQRIDKNSYKQFEKYANDDESELSHFALKFIENSQQIYLNCHNMRRQEEECQEFLKENGQTEEFSENGALIEQVNGSSLLGAATADSDIDLICIVPQRMALNEQKETFYGKDSSCDLARPLGERFCEDKSLYCHFCKNANVLSLLKIPCAQIPLLQLKFAGKDFDITFVAVPFIERLPDDPLEGADVEAFLEVIRRRGKAYEAMHKSLTSYLDNIRIKEIINEKNTTKFQQLLSTLKLWAKTNHIYGNMFGFLNGISLAIIAAKTIFWYPKSSVAFLFEKALLILLIWEWPVPIILTDRNESTLTLKQISELNQLMPIITPNNSAQNATFYRFVEKFVHFVVICCVVSAQIHIDLFCGFVERRIRPFLLRFDQKMGHLVEFTHLMPEKNLAKGNECPQQMMGPQFVRAPFCKVWLVGVKLKIGNEMGNWEMEKHLNGQFSSEFDAKIYTEYDNTVLRGWYQNIKLTSKVIPNRTELSEWKLNIAK</sequence>
<comment type="catalytic activity">
    <reaction evidence="9">
        <text>RNA(n) + ATP = RNA(n)-3'-adenine ribonucleotide + diphosphate</text>
        <dbReference type="Rhea" id="RHEA:11332"/>
        <dbReference type="Rhea" id="RHEA-COMP:14527"/>
        <dbReference type="Rhea" id="RHEA-COMP:17347"/>
        <dbReference type="ChEBI" id="CHEBI:30616"/>
        <dbReference type="ChEBI" id="CHEBI:33019"/>
        <dbReference type="ChEBI" id="CHEBI:140395"/>
        <dbReference type="ChEBI" id="CHEBI:173115"/>
        <dbReference type="EC" id="2.7.7.19"/>
    </reaction>
</comment>
<evidence type="ECO:0000256" key="3">
    <source>
        <dbReference type="ARBA" id="ARBA00012388"/>
    </source>
</evidence>
<dbReference type="InterPro" id="IPR007012">
    <property type="entry name" value="PolA_pol_cen_dom"/>
</dbReference>
<evidence type="ECO:0000256" key="11">
    <source>
        <dbReference type="SAM" id="MobiDB-lite"/>
    </source>
</evidence>
<accession>A0ABD2KQM3</accession>
<reference evidence="14 15" key="1">
    <citation type="submission" date="2024-10" db="EMBL/GenBank/DDBJ databases">
        <authorList>
            <person name="Kim D."/>
        </authorList>
    </citation>
    <scope>NUCLEOTIDE SEQUENCE [LARGE SCALE GENOMIC DNA]</scope>
    <source>
        <strain evidence="14">BH-2024</strain>
    </source>
</reference>
<feature type="region of interest" description="Disordered" evidence="11">
    <location>
        <begin position="1147"/>
        <end position="1176"/>
    </location>
</feature>
<evidence type="ECO:0000256" key="1">
    <source>
        <dbReference type="ARBA" id="ARBA00004123"/>
    </source>
</evidence>
<keyword evidence="12" id="KW-0812">Transmembrane</keyword>
<evidence type="ECO:0000256" key="9">
    <source>
        <dbReference type="ARBA" id="ARBA00048830"/>
    </source>
</evidence>
<keyword evidence="8" id="KW-0539">Nucleus</keyword>
<evidence type="ECO:0000256" key="2">
    <source>
        <dbReference type="ARBA" id="ARBA00010912"/>
    </source>
</evidence>
<dbReference type="Gene3D" id="3.30.460.10">
    <property type="entry name" value="Beta Polymerase, domain 2"/>
    <property type="match status" value="1"/>
</dbReference>
<dbReference type="Pfam" id="PF04928">
    <property type="entry name" value="PAP_central"/>
    <property type="match status" value="1"/>
</dbReference>
<comment type="caution">
    <text evidence="14">The sequence shown here is derived from an EMBL/GenBank/DDBJ whole genome shotgun (WGS) entry which is preliminary data.</text>
</comment>
<evidence type="ECO:0000256" key="5">
    <source>
        <dbReference type="ARBA" id="ARBA00022679"/>
    </source>
</evidence>
<gene>
    <name evidence="14" type="ORF">niasHT_022390</name>
</gene>
<evidence type="ECO:0000313" key="14">
    <source>
        <dbReference type="EMBL" id="KAL3104679.1"/>
    </source>
</evidence>
<feature type="transmembrane region" description="Helical" evidence="12">
    <location>
        <begin position="1713"/>
        <end position="1735"/>
    </location>
</feature>
<dbReference type="SUPFAM" id="SSF81301">
    <property type="entry name" value="Nucleotidyltransferase"/>
    <property type="match status" value="1"/>
</dbReference>
<evidence type="ECO:0000256" key="10">
    <source>
        <dbReference type="SAM" id="Coils"/>
    </source>
</evidence>
<dbReference type="EC" id="2.7.7.19" evidence="3"/>
<evidence type="ECO:0000256" key="8">
    <source>
        <dbReference type="ARBA" id="ARBA00023242"/>
    </source>
</evidence>
<keyword evidence="15" id="KW-1185">Reference proteome</keyword>
<dbReference type="SUPFAM" id="SSF55003">
    <property type="entry name" value="PAP/Archaeal CCA-adding enzyme, C-terminal domain"/>
    <property type="match status" value="1"/>
</dbReference>
<feature type="region of interest" description="Disordered" evidence="11">
    <location>
        <begin position="1300"/>
        <end position="1319"/>
    </location>
</feature>
<evidence type="ECO:0000256" key="6">
    <source>
        <dbReference type="ARBA" id="ARBA00022741"/>
    </source>
</evidence>
<evidence type="ECO:0000256" key="12">
    <source>
        <dbReference type="SAM" id="Phobius"/>
    </source>
</evidence>
<dbReference type="Gene3D" id="1.10.1410.10">
    <property type="match status" value="1"/>
</dbReference>
<feature type="domain" description="Poly(A) polymerase central" evidence="13">
    <location>
        <begin position="1668"/>
        <end position="1769"/>
    </location>
</feature>
<proteinExistence type="inferred from homology"/>
<comment type="similarity">
    <text evidence="2">Belongs to the poly(A) polymerase family.</text>
</comment>
<protein>
    <recommendedName>
        <fullName evidence="3">polynucleotide adenylyltransferase</fullName>
        <ecNumber evidence="3">2.7.7.19</ecNumber>
    </recommendedName>
</protein>
<feature type="compositionally biased region" description="Basic and acidic residues" evidence="11">
    <location>
        <begin position="1147"/>
        <end position="1170"/>
    </location>
</feature>
<organism evidence="14 15">
    <name type="scientific">Heterodera trifolii</name>
    <dbReference type="NCBI Taxonomy" id="157864"/>
    <lineage>
        <taxon>Eukaryota</taxon>
        <taxon>Metazoa</taxon>
        <taxon>Ecdysozoa</taxon>
        <taxon>Nematoda</taxon>
        <taxon>Chromadorea</taxon>
        <taxon>Rhabditida</taxon>
        <taxon>Tylenchina</taxon>
        <taxon>Tylenchomorpha</taxon>
        <taxon>Tylenchoidea</taxon>
        <taxon>Heteroderidae</taxon>
        <taxon>Heteroderinae</taxon>
        <taxon>Heterodera</taxon>
    </lineage>
</organism>